<evidence type="ECO:0000313" key="3">
    <source>
        <dbReference type="Proteomes" id="UP001595764"/>
    </source>
</evidence>
<evidence type="ECO:0000256" key="1">
    <source>
        <dbReference type="SAM" id="Phobius"/>
    </source>
</evidence>
<accession>A0ABV7QLC8</accession>
<dbReference type="Proteomes" id="UP001595764">
    <property type="component" value="Unassembled WGS sequence"/>
</dbReference>
<name>A0ABV7QLC8_9PSEU</name>
<evidence type="ECO:0000313" key="2">
    <source>
        <dbReference type="EMBL" id="MFC3513637.1"/>
    </source>
</evidence>
<organism evidence="2 3">
    <name type="scientific">Amycolatopsis halotolerans</name>
    <dbReference type="NCBI Taxonomy" id="330083"/>
    <lineage>
        <taxon>Bacteria</taxon>
        <taxon>Bacillati</taxon>
        <taxon>Actinomycetota</taxon>
        <taxon>Actinomycetes</taxon>
        <taxon>Pseudonocardiales</taxon>
        <taxon>Pseudonocardiaceae</taxon>
        <taxon>Amycolatopsis</taxon>
    </lineage>
</organism>
<gene>
    <name evidence="2" type="ORF">ACFORO_25940</name>
</gene>
<dbReference type="EMBL" id="JBHRWI010000030">
    <property type="protein sequence ID" value="MFC3513637.1"/>
    <property type="molecule type" value="Genomic_DNA"/>
</dbReference>
<reference evidence="3" key="1">
    <citation type="journal article" date="2019" name="Int. J. Syst. Evol. Microbiol.">
        <title>The Global Catalogue of Microorganisms (GCM) 10K type strain sequencing project: providing services to taxonomists for standard genome sequencing and annotation.</title>
        <authorList>
            <consortium name="The Broad Institute Genomics Platform"/>
            <consortium name="The Broad Institute Genome Sequencing Center for Infectious Disease"/>
            <person name="Wu L."/>
            <person name="Ma J."/>
        </authorList>
    </citation>
    <scope>NUCLEOTIDE SEQUENCE [LARGE SCALE GENOMIC DNA]</scope>
    <source>
        <strain evidence="3">CGMCC 4.7682</strain>
    </source>
</reference>
<evidence type="ECO:0008006" key="4">
    <source>
        <dbReference type="Google" id="ProtNLM"/>
    </source>
</evidence>
<keyword evidence="3" id="KW-1185">Reference proteome</keyword>
<sequence length="146" mass="15538">MTITLRRSRSPFQIGVLLALFLLSAASALFFDAMATSSARELGPLLGRLMYGGMALAACVGLAGVWLDDVVGLLVERVGLLSLSCWSLAAGLAVLANSGIRGGQFGGYMLAVALMSLWRAWQIGREARELATVRHLTTVDRPEGEE</sequence>
<proteinExistence type="predicted"/>
<keyword evidence="1" id="KW-0472">Membrane</keyword>
<dbReference type="RefSeq" id="WP_377869052.1">
    <property type="nucleotide sequence ID" value="NZ_JBHMAY010000011.1"/>
</dbReference>
<keyword evidence="1" id="KW-0812">Transmembrane</keyword>
<feature type="transmembrane region" description="Helical" evidence="1">
    <location>
        <begin position="105"/>
        <end position="121"/>
    </location>
</feature>
<feature type="transmembrane region" description="Helical" evidence="1">
    <location>
        <begin position="79"/>
        <end position="99"/>
    </location>
</feature>
<protein>
    <recommendedName>
        <fullName evidence="4">DUF4345 domain-containing protein</fullName>
    </recommendedName>
</protein>
<feature type="transmembrane region" description="Helical" evidence="1">
    <location>
        <begin position="49"/>
        <end position="67"/>
    </location>
</feature>
<keyword evidence="1" id="KW-1133">Transmembrane helix</keyword>
<comment type="caution">
    <text evidence="2">The sequence shown here is derived from an EMBL/GenBank/DDBJ whole genome shotgun (WGS) entry which is preliminary data.</text>
</comment>